<keyword evidence="2" id="KW-1185">Reference proteome</keyword>
<evidence type="ECO:0000313" key="2">
    <source>
        <dbReference type="Proteomes" id="UP000239872"/>
    </source>
</evidence>
<name>A0A2S7T1I9_9BACT</name>
<organism evidence="1 2">
    <name type="scientific">Flavipsychrobacter stenotrophus</name>
    <dbReference type="NCBI Taxonomy" id="2077091"/>
    <lineage>
        <taxon>Bacteria</taxon>
        <taxon>Pseudomonadati</taxon>
        <taxon>Bacteroidota</taxon>
        <taxon>Chitinophagia</taxon>
        <taxon>Chitinophagales</taxon>
        <taxon>Chitinophagaceae</taxon>
        <taxon>Flavipsychrobacter</taxon>
    </lineage>
</organism>
<gene>
    <name evidence="1" type="ORF">CJD36_004890</name>
</gene>
<proteinExistence type="predicted"/>
<protein>
    <submittedName>
        <fullName evidence="1">Uncharacterized protein</fullName>
    </submittedName>
</protein>
<dbReference type="EMBL" id="PPSL01000001">
    <property type="protein sequence ID" value="PQJ13083.1"/>
    <property type="molecule type" value="Genomic_DNA"/>
</dbReference>
<dbReference type="Proteomes" id="UP000239872">
    <property type="component" value="Unassembled WGS sequence"/>
</dbReference>
<evidence type="ECO:0000313" key="1">
    <source>
        <dbReference type="EMBL" id="PQJ13083.1"/>
    </source>
</evidence>
<dbReference type="AlphaFoldDB" id="A0A2S7T1I9"/>
<sequence length="494" mass="54791">MKVVQFKNGKTCYLNFVGEGGITFKLFDAAHKPTISTKIRSTKWDADDYKSTAICATYEIHDELVIFLLQQNNSKENILHRIRVNEETGKIIKEDEIASGRKMGLFPFSIYVKSFIVQKDPNSDCYGVISADATFGKATFLVQHFDGNHNLISSVTESTKDNGGLCPMAIAVNGDKALYLTSGELGGMGDVNSTYISKLTKESKTIDYKPLEFAVDFKSSTCQMQFRHSDNKVEVLFTTRVKSKLFSNKSLYMSCLALLNSDNLNVLSLKELTNKKINEFGHTILAAEKDFDGVCNGFVLTNNNETFLLSEEMSYEVVSKMPGKGISKSYLGNIGITQLNADAEESAGYLIESKKKIEGEVPFMFLKDNGKGAWVISPDRMHDATNNQEVKFLFISGKKANYILINQLDVYMQAGNAESLKRRDFNQGTIEACYYTLKNGNMAKAPVFGNVTPGVEHTCYIGSADVNSDGVVATLERSVDGKKTTGHIVWLTFE</sequence>
<reference evidence="1 2" key="1">
    <citation type="submission" date="2018-01" db="EMBL/GenBank/DDBJ databases">
        <title>A novel member of the phylum Bacteroidetes isolated from glacier ice.</title>
        <authorList>
            <person name="Liu Q."/>
            <person name="Xin Y.-H."/>
        </authorList>
    </citation>
    <scope>NUCLEOTIDE SEQUENCE [LARGE SCALE GENOMIC DNA]</scope>
    <source>
        <strain evidence="1 2">RB1R16</strain>
    </source>
</reference>
<comment type="caution">
    <text evidence="1">The sequence shown here is derived from an EMBL/GenBank/DDBJ whole genome shotgun (WGS) entry which is preliminary data.</text>
</comment>
<accession>A0A2S7T1I9</accession>